<evidence type="ECO:0008006" key="4">
    <source>
        <dbReference type="Google" id="ProtNLM"/>
    </source>
</evidence>
<dbReference type="OrthoDB" id="2571985at2759"/>
<reference evidence="2 3" key="2">
    <citation type="submission" date="2021-10" db="EMBL/GenBank/DDBJ databases">
        <authorList>
            <person name="Piombo E."/>
        </authorList>
    </citation>
    <scope>NUCLEOTIDE SEQUENCE [LARGE SCALE GENOMIC DNA]</scope>
</reference>
<keyword evidence="3" id="KW-1185">Reference proteome</keyword>
<sequence>MGNFDCYCFLCSGPLFEPQLGSASPRALTKRRQRVEKKRLALKSKIWYNSDSSESEEESEEEDEDDEFEERASYDPELATEERTDWIQYLQVLGFNPKAVGGSKAWISGSARYDDAGVIEVFNGSGLSFFYGENIAAKETHINIDPNQPPVEENNCYDCYVASNGNDVVFPFHSSCMAVLKKVYEWSRNSTSNKTMKGLDSPKIDMDSLYDAATVLSEDNAVHLKLDYGDISGPDQCWECHPGEEYSATDPLHSAVETIELPPLSTSSQSLYSRSRSSIDPFGAVPNEIIHFICNYLPGEDLSNFLIASFVVHCATLEPTFWKSLGCSRLPWAWELWERTTRHESQSGLPIDYKTLYLFVDARTSLPFGITNGLSDWMGLANRRRIWTACLSLLPHYFRSLQMGILDNAISSDITDAAIEGELFPVSYPPASGTAFQTLFLHSWEELRVTPSVFEAYWDLDKNLVGLGTSCGVNKRILGRGSGSGSGVGNGITKSADRINTGEWIQNLSLGLEILHPLHGTAVKRVDVTLTSGRKITLGDGRRNFAKRQLLCFSGYTFAGLSGQTGHNGVIGSLGILQCPTPKSLCDITSPKLSIPERLLWHPASSSVVHGRDVKLRPLVILEDAPINALTPHETFSWTAGDEQFSKLERISARLCTVPENTGILQLQCRFIRRFWEPKRGLGRNSGDVSEELVESEDTPVHHFDIDGPGGERIIGVKAQRTNGKITAITVSRNPMFFSITRRLNGQFCTNRGRQATFGQETQDEWATFEETKEHFIFGLAAGFSLSADSHEKHFSLMNSIIVLTKKHD</sequence>
<evidence type="ECO:0000313" key="3">
    <source>
        <dbReference type="Proteomes" id="UP000775872"/>
    </source>
</evidence>
<feature type="compositionally biased region" description="Acidic residues" evidence="1">
    <location>
        <begin position="53"/>
        <end position="69"/>
    </location>
</feature>
<name>A0A9N9ZMQ9_9HYPO</name>
<dbReference type="InterPro" id="IPR036047">
    <property type="entry name" value="F-box-like_dom_sf"/>
</dbReference>
<feature type="region of interest" description="Disordered" evidence="1">
    <location>
        <begin position="49"/>
        <end position="75"/>
    </location>
</feature>
<protein>
    <recommendedName>
        <fullName evidence="4">F-box domain-containing protein</fullName>
    </recommendedName>
</protein>
<proteinExistence type="predicted"/>
<gene>
    <name evidence="2" type="ORF">CSOL1703_00008720</name>
</gene>
<dbReference type="SUPFAM" id="SSF81383">
    <property type="entry name" value="F-box domain"/>
    <property type="match status" value="1"/>
</dbReference>
<evidence type="ECO:0000256" key="1">
    <source>
        <dbReference type="SAM" id="MobiDB-lite"/>
    </source>
</evidence>
<dbReference type="AlphaFoldDB" id="A0A9N9ZMQ9"/>
<accession>A0A9N9ZMQ9</accession>
<reference evidence="3" key="1">
    <citation type="submission" date="2019-06" db="EMBL/GenBank/DDBJ databases">
        <authorList>
            <person name="Broberg M."/>
        </authorList>
    </citation>
    <scope>NUCLEOTIDE SEQUENCE [LARGE SCALE GENOMIC DNA]</scope>
</reference>
<organism evidence="2 3">
    <name type="scientific">Clonostachys solani</name>
    <dbReference type="NCBI Taxonomy" id="160281"/>
    <lineage>
        <taxon>Eukaryota</taxon>
        <taxon>Fungi</taxon>
        <taxon>Dikarya</taxon>
        <taxon>Ascomycota</taxon>
        <taxon>Pezizomycotina</taxon>
        <taxon>Sordariomycetes</taxon>
        <taxon>Hypocreomycetidae</taxon>
        <taxon>Hypocreales</taxon>
        <taxon>Bionectriaceae</taxon>
        <taxon>Clonostachys</taxon>
    </lineage>
</organism>
<evidence type="ECO:0000313" key="2">
    <source>
        <dbReference type="EMBL" id="CAH0058241.1"/>
    </source>
</evidence>
<dbReference type="EMBL" id="CABFOC020000082">
    <property type="protein sequence ID" value="CAH0058241.1"/>
    <property type="molecule type" value="Genomic_DNA"/>
</dbReference>
<dbReference type="Proteomes" id="UP000775872">
    <property type="component" value="Unassembled WGS sequence"/>
</dbReference>
<comment type="caution">
    <text evidence="2">The sequence shown here is derived from an EMBL/GenBank/DDBJ whole genome shotgun (WGS) entry which is preliminary data.</text>
</comment>